<dbReference type="Gene3D" id="1.25.10.10">
    <property type="entry name" value="Leucine-rich Repeat Variant"/>
    <property type="match status" value="1"/>
</dbReference>
<dbReference type="KEGG" id="spaa:SPAPADRAFT_136705"/>
<organism evidence="9">
    <name type="scientific">Spathaspora passalidarum (strain NRRL Y-27907 / 11-Y1)</name>
    <dbReference type="NCBI Taxonomy" id="619300"/>
    <lineage>
        <taxon>Eukaryota</taxon>
        <taxon>Fungi</taxon>
        <taxon>Dikarya</taxon>
        <taxon>Ascomycota</taxon>
        <taxon>Saccharomycotina</taxon>
        <taxon>Pichiomycetes</taxon>
        <taxon>Debaryomycetaceae</taxon>
        <taxon>Spathaspora</taxon>
    </lineage>
</organism>
<dbReference type="OrthoDB" id="760868at2759"/>
<comment type="subcellular location">
    <subcellularLocation>
        <location evidence="2">Cytoplasm</location>
    </subcellularLocation>
    <subcellularLocation>
        <location evidence="1">Nucleus</location>
    </subcellularLocation>
</comment>
<evidence type="ECO:0000256" key="1">
    <source>
        <dbReference type="ARBA" id="ARBA00004123"/>
    </source>
</evidence>
<dbReference type="AlphaFoldDB" id="G3AMI6"/>
<keyword evidence="4" id="KW-0963">Cytoplasm</keyword>
<dbReference type="HOGENOM" id="CLU_004196_0_0_1"/>
<accession>G3AMI6</accession>
<dbReference type="GO" id="GO:0006406">
    <property type="term" value="P:mRNA export from nucleus"/>
    <property type="evidence" value="ECO:0007669"/>
    <property type="project" value="EnsemblFungi"/>
</dbReference>
<evidence type="ECO:0000259" key="7">
    <source>
        <dbReference type="PROSITE" id="PS50166"/>
    </source>
</evidence>
<evidence type="ECO:0000256" key="5">
    <source>
        <dbReference type="ARBA" id="ARBA00022927"/>
    </source>
</evidence>
<evidence type="ECO:0000256" key="2">
    <source>
        <dbReference type="ARBA" id="ARBA00004496"/>
    </source>
</evidence>
<dbReference type="Proteomes" id="UP000000709">
    <property type="component" value="Unassembled WGS sequence"/>
</dbReference>
<evidence type="ECO:0000313" key="9">
    <source>
        <dbReference type="Proteomes" id="UP000000709"/>
    </source>
</evidence>
<evidence type="ECO:0000256" key="3">
    <source>
        <dbReference type="ARBA" id="ARBA00022448"/>
    </source>
</evidence>
<dbReference type="EMBL" id="GL996501">
    <property type="protein sequence ID" value="EGW33430.1"/>
    <property type="molecule type" value="Genomic_DNA"/>
</dbReference>
<dbReference type="Pfam" id="PF03810">
    <property type="entry name" value="IBN_N"/>
    <property type="match status" value="1"/>
</dbReference>
<keyword evidence="3" id="KW-0813">Transport</keyword>
<keyword evidence="9" id="KW-1185">Reference proteome</keyword>
<sequence>MDKGTLLKALGGTLDANPQVRKQSEAELHTFEQQPGFTAYLLDLIVEADIPLGIKISAAIFFKNRVVNYWLQPENKAPSPICIRDNEKGDIKEKLITTLFKSYKNTQIRIQLATALNSILSSEKWEELTLIIKDLLKDVHDVDRVYTALICVYEYTKNYRWAGLETGSNPVLEEITNEIFPLLESLTNKLLQSDDRIADEMLYLIIKTFKFTTYSAMPTYFQDMNKLGQWCQIHIVIINKPLPQEILDEDADQRTLHPRIKTIKWCFGNFHRLLSRHGGGVITKEKKTSQFAQNFLSNFVPEILSVYWKVIENWSTKTVWLSEASLFHLISFLEQLIETPAWDLISDKLDAIIRHVLMPTLSANEETIELYEDEPEEYIRRFFDINRESNTADVASINFIYRIASKKFRSTINLVLNIINEILSLRGNDRNNLEIAMKTEGAFRILSTVSYKLDVKLSPICGQVDKVLHTFVYPELLPESSAKTPWLTARACDTLAIFNTHKYTDMAILQDIFQGVVSCFSNDDQFPIQLTAADALCTLVEEDLVAEHVSKQAPQLMGNLLEKSKKFESDILTNVMDTFVQKFAKDLEPYAVELATQLVDQFMRLAAEILENTGGDIEDKEYQAASILSTLTTLIIAMIHSPKVGVSLEPVLENMIKVVLENAMVNFLTETIEILESLLFSSHDVSPTMWSIFQVVIESFETYAFEYFSFFQPFFEGIINYGFTKATMDSPYVQSFLNVCFNMLKSDDLDPLFAHSAFEDIELTILAMGPRFVPFLQAFLPEIFDIFSKLESENMFDGYMLHHLSILRVLFASIYIDPVTTVQFLTSKQFLASFYKLWLRHSDDFQSVYGCKLQILASLSLVNSQAITMIPEDLVGETVDLLLGNIAALPNAIKAKNLILAQESSSKQPQLGATGEDDEEDDYEGVDYEDDLEADEAELEAMKQTPIDEVNVFQEFTSAFLSMQQHDSRKHQVLFGGIEDSKKELIEHLINITREHN</sequence>
<dbReference type="InterPro" id="IPR013713">
    <property type="entry name" value="XPO2_central"/>
</dbReference>
<evidence type="ECO:0000256" key="4">
    <source>
        <dbReference type="ARBA" id="ARBA00022490"/>
    </source>
</evidence>
<dbReference type="PANTHER" id="PTHR10997">
    <property type="entry name" value="IMPORTIN-7, 8, 11"/>
    <property type="match status" value="1"/>
</dbReference>
<feature type="domain" description="Importin N-terminal" evidence="7">
    <location>
        <begin position="24"/>
        <end position="101"/>
    </location>
</feature>
<dbReference type="FunCoup" id="G3AMI6">
    <property type="interactions" value="276"/>
</dbReference>
<protein>
    <recommendedName>
        <fullName evidence="7">Importin N-terminal domain-containing protein</fullName>
    </recommendedName>
</protein>
<dbReference type="PROSITE" id="PS50166">
    <property type="entry name" value="IMPORTIN_B_NT"/>
    <property type="match status" value="1"/>
</dbReference>
<name>G3AMI6_SPAPN</name>
<dbReference type="GO" id="GO:0005635">
    <property type="term" value="C:nuclear envelope"/>
    <property type="evidence" value="ECO:0007669"/>
    <property type="project" value="TreeGrafter"/>
</dbReference>
<dbReference type="SMART" id="SM00913">
    <property type="entry name" value="IBN_N"/>
    <property type="match status" value="1"/>
</dbReference>
<dbReference type="PANTHER" id="PTHR10997:SF28">
    <property type="entry name" value="IMPORTIN BETA SMX1"/>
    <property type="match status" value="1"/>
</dbReference>
<evidence type="ECO:0000256" key="6">
    <source>
        <dbReference type="ARBA" id="ARBA00023242"/>
    </source>
</evidence>
<dbReference type="Pfam" id="PF08506">
    <property type="entry name" value="Cse1"/>
    <property type="match status" value="1"/>
</dbReference>
<dbReference type="RefSeq" id="XP_007374945.1">
    <property type="nucleotide sequence ID" value="XM_007374883.1"/>
</dbReference>
<dbReference type="SUPFAM" id="SSF48371">
    <property type="entry name" value="ARM repeat"/>
    <property type="match status" value="1"/>
</dbReference>
<reference evidence="8 9" key="1">
    <citation type="journal article" date="2011" name="Proc. Natl. Acad. Sci. U.S.A.">
        <title>Comparative genomics of xylose-fermenting fungi for enhanced biofuel production.</title>
        <authorList>
            <person name="Wohlbach D.J."/>
            <person name="Kuo A."/>
            <person name="Sato T.K."/>
            <person name="Potts K.M."/>
            <person name="Salamov A.A."/>
            <person name="LaButti K.M."/>
            <person name="Sun H."/>
            <person name="Clum A."/>
            <person name="Pangilinan J.L."/>
            <person name="Lindquist E.A."/>
            <person name="Lucas S."/>
            <person name="Lapidus A."/>
            <person name="Jin M."/>
            <person name="Gunawan C."/>
            <person name="Balan V."/>
            <person name="Dale B.E."/>
            <person name="Jeffries T.W."/>
            <person name="Zinkel R."/>
            <person name="Barry K.W."/>
            <person name="Grigoriev I.V."/>
            <person name="Gasch A.P."/>
        </authorList>
    </citation>
    <scope>NUCLEOTIDE SEQUENCE [LARGE SCALE GENOMIC DNA]</scope>
    <source>
        <strain evidence="9">NRRL Y-27907 / 11-Y1</strain>
    </source>
</reference>
<dbReference type="InterPro" id="IPR001494">
    <property type="entry name" value="Importin-beta_N"/>
</dbReference>
<dbReference type="GO" id="GO:0005829">
    <property type="term" value="C:cytosol"/>
    <property type="evidence" value="ECO:0007669"/>
    <property type="project" value="TreeGrafter"/>
</dbReference>
<dbReference type="eggNOG" id="KOG1991">
    <property type="taxonomic scope" value="Eukaryota"/>
</dbReference>
<dbReference type="OMA" id="MVMSMNK"/>
<proteinExistence type="predicted"/>
<dbReference type="GO" id="GO:0006606">
    <property type="term" value="P:protein import into nucleus"/>
    <property type="evidence" value="ECO:0007669"/>
    <property type="project" value="EnsemblFungi"/>
</dbReference>
<dbReference type="GeneID" id="18869993"/>
<dbReference type="InParanoid" id="G3AMI6"/>
<keyword evidence="5" id="KW-0653">Protein transport</keyword>
<dbReference type="InterPro" id="IPR011989">
    <property type="entry name" value="ARM-like"/>
</dbReference>
<dbReference type="GO" id="GO:0061608">
    <property type="term" value="F:nuclear import signal receptor activity"/>
    <property type="evidence" value="ECO:0007669"/>
    <property type="project" value="EnsemblFungi"/>
</dbReference>
<dbReference type="GO" id="GO:0031267">
    <property type="term" value="F:small GTPase binding"/>
    <property type="evidence" value="ECO:0007669"/>
    <property type="project" value="InterPro"/>
</dbReference>
<gene>
    <name evidence="8" type="ORF">SPAPADRAFT_136705</name>
</gene>
<evidence type="ECO:0000313" key="8">
    <source>
        <dbReference type="EMBL" id="EGW33430.1"/>
    </source>
</evidence>
<keyword evidence="6" id="KW-0539">Nucleus</keyword>
<dbReference type="InterPro" id="IPR016024">
    <property type="entry name" value="ARM-type_fold"/>
</dbReference>
<dbReference type="STRING" id="619300.G3AMI6"/>